<comment type="caution">
    <text evidence="1">The sequence shown here is derived from an EMBL/GenBank/DDBJ whole genome shotgun (WGS) entry which is preliminary data.</text>
</comment>
<gene>
    <name evidence="1" type="ORF">KIN20_010809</name>
</gene>
<organism evidence="1 2">
    <name type="scientific">Parelaphostrongylus tenuis</name>
    <name type="common">Meningeal worm</name>
    <dbReference type="NCBI Taxonomy" id="148309"/>
    <lineage>
        <taxon>Eukaryota</taxon>
        <taxon>Metazoa</taxon>
        <taxon>Ecdysozoa</taxon>
        <taxon>Nematoda</taxon>
        <taxon>Chromadorea</taxon>
        <taxon>Rhabditida</taxon>
        <taxon>Rhabditina</taxon>
        <taxon>Rhabditomorpha</taxon>
        <taxon>Strongyloidea</taxon>
        <taxon>Metastrongylidae</taxon>
        <taxon>Parelaphostrongylus</taxon>
    </lineage>
</organism>
<sequence length="104" mass="11108">MVYSTAFVVQAQVPGIATSEAGAPVDKMESACIIIGNTVTAICTNMAQVMESCQLPVKAMTTNINMAKWSRSMWQSVVNRAVRMLASGPFGSHFFSATATVDEN</sequence>
<proteinExistence type="predicted"/>
<reference evidence="1" key="1">
    <citation type="submission" date="2021-06" db="EMBL/GenBank/DDBJ databases">
        <title>Parelaphostrongylus tenuis whole genome reference sequence.</title>
        <authorList>
            <person name="Garwood T.J."/>
            <person name="Larsen P.A."/>
            <person name="Fountain-Jones N.M."/>
            <person name="Garbe J.R."/>
            <person name="Macchietto M.G."/>
            <person name="Kania S.A."/>
            <person name="Gerhold R.W."/>
            <person name="Richards J.E."/>
            <person name="Wolf T.M."/>
        </authorList>
    </citation>
    <scope>NUCLEOTIDE SEQUENCE</scope>
    <source>
        <strain evidence="1">MNPRO001-30</strain>
        <tissue evidence="1">Meninges</tissue>
    </source>
</reference>
<dbReference type="Proteomes" id="UP001196413">
    <property type="component" value="Unassembled WGS sequence"/>
</dbReference>
<name>A0AAD5QM21_PARTN</name>
<accession>A0AAD5QM21</accession>
<evidence type="ECO:0000313" key="1">
    <source>
        <dbReference type="EMBL" id="KAJ1354010.1"/>
    </source>
</evidence>
<keyword evidence="2" id="KW-1185">Reference proteome</keyword>
<dbReference type="AlphaFoldDB" id="A0AAD5QM21"/>
<protein>
    <submittedName>
        <fullName evidence="1">Uncharacterized protein</fullName>
    </submittedName>
</protein>
<evidence type="ECO:0000313" key="2">
    <source>
        <dbReference type="Proteomes" id="UP001196413"/>
    </source>
</evidence>
<dbReference type="EMBL" id="JAHQIW010001909">
    <property type="protein sequence ID" value="KAJ1354010.1"/>
    <property type="molecule type" value="Genomic_DNA"/>
</dbReference>